<keyword evidence="3 6" id="KW-0862">Zinc</keyword>
<comment type="similarity">
    <text evidence="6">Belongs to the zinc-containing alcohol dehydrogenase family.</text>
</comment>
<dbReference type="SUPFAM" id="SSF50129">
    <property type="entry name" value="GroES-like"/>
    <property type="match status" value="1"/>
</dbReference>
<dbReference type="InterPro" id="IPR002328">
    <property type="entry name" value="ADH_Zn_CS"/>
</dbReference>
<evidence type="ECO:0000256" key="1">
    <source>
        <dbReference type="ARBA" id="ARBA00001947"/>
    </source>
</evidence>
<evidence type="ECO:0000256" key="5">
    <source>
        <dbReference type="ARBA" id="ARBA00023027"/>
    </source>
</evidence>
<keyword evidence="2 6" id="KW-0479">Metal-binding</keyword>
<proteinExistence type="inferred from homology"/>
<dbReference type="FunFam" id="3.40.50.720:FF:000003">
    <property type="entry name" value="S-(hydroxymethyl)glutathione dehydrogenase"/>
    <property type="match status" value="1"/>
</dbReference>
<dbReference type="Gene3D" id="3.40.50.720">
    <property type="entry name" value="NAD(P)-binding Rossmann-like Domain"/>
    <property type="match status" value="1"/>
</dbReference>
<evidence type="ECO:0000256" key="3">
    <source>
        <dbReference type="ARBA" id="ARBA00022833"/>
    </source>
</evidence>
<dbReference type="Gene3D" id="3.90.180.10">
    <property type="entry name" value="Medium-chain alcohol dehydrogenases, catalytic domain"/>
    <property type="match status" value="1"/>
</dbReference>
<evidence type="ECO:0000256" key="4">
    <source>
        <dbReference type="ARBA" id="ARBA00023002"/>
    </source>
</evidence>
<dbReference type="CDD" id="cd08278">
    <property type="entry name" value="benzyl_alcohol_DH"/>
    <property type="match status" value="1"/>
</dbReference>
<keyword evidence="9" id="KW-1185">Reference proteome</keyword>
<dbReference type="OrthoDB" id="9770544at2"/>
<dbReference type="GO" id="GO:0051903">
    <property type="term" value="F:S-(hydroxymethyl)glutathione dehydrogenase [NAD(P)+] activity"/>
    <property type="evidence" value="ECO:0007669"/>
    <property type="project" value="TreeGrafter"/>
</dbReference>
<evidence type="ECO:0000256" key="6">
    <source>
        <dbReference type="RuleBase" id="RU361277"/>
    </source>
</evidence>
<reference evidence="9" key="1">
    <citation type="submission" date="2019-01" db="EMBL/GenBank/DDBJ databases">
        <title>Sphingorhabdus lacus sp.nov., isolated from an oligotrophic freshwater lake.</title>
        <authorList>
            <person name="Park M."/>
        </authorList>
    </citation>
    <scope>NUCLEOTIDE SEQUENCE [LARGE SCALE GENOMIC DNA]</scope>
    <source>
        <strain evidence="9">IMCC1753</strain>
    </source>
</reference>
<feature type="domain" description="Enoyl reductase (ER)" evidence="7">
    <location>
        <begin position="18"/>
        <end position="370"/>
    </location>
</feature>
<evidence type="ECO:0000259" key="7">
    <source>
        <dbReference type="SMART" id="SM00829"/>
    </source>
</evidence>
<dbReference type="PANTHER" id="PTHR43880">
    <property type="entry name" value="ALCOHOL DEHYDROGENASE"/>
    <property type="match status" value="1"/>
</dbReference>
<dbReference type="KEGG" id="slaa:EUU25_00845"/>
<dbReference type="RefSeq" id="WP_158897591.1">
    <property type="nucleotide sequence ID" value="NZ_CP035733.1"/>
</dbReference>
<dbReference type="InterPro" id="IPR036291">
    <property type="entry name" value="NAD(P)-bd_dom_sf"/>
</dbReference>
<accession>A0A6I6L9Q0</accession>
<dbReference type="InterPro" id="IPR013149">
    <property type="entry name" value="ADH-like_C"/>
</dbReference>
<dbReference type="Proteomes" id="UP000428803">
    <property type="component" value="Chromosome"/>
</dbReference>
<sequence length="375" mass="38967">MGIHESRMIKAAIVRKTGGAMTIENVTIGQPADDEVLVRIVATGICHTDISVRDQLLPMPLPAVLGHEGAGVVEAVGRSVTNVVPGDHVVMSYAYCGSCDLCHSGHPAHCENVLPQCFGGSRADGSTGITDSTGTSIHDHFFAQSSFAEYALANKRNVVKVDKDLPLELLAPLGCGLQTGAGAVLQALKVTPGSSFVAFGLGAVGLAAVMAAKIAGATKVIAVDINPERLKMAAELGATHTINGKETDVVAKIVEITGKGADFALEATGVPAVLRQAIDCLGIFGTCGIVGAPALGTEVAVDVMGVMIPGKMIKGIVQGDAVSSTFIPTLIEFYRQGRFPFDRLIKHYDFADINQAIEDSENGKTIKPVLRIGTA</sequence>
<dbReference type="GO" id="GO:0046294">
    <property type="term" value="P:formaldehyde catabolic process"/>
    <property type="evidence" value="ECO:0007669"/>
    <property type="project" value="TreeGrafter"/>
</dbReference>
<dbReference type="GO" id="GO:0008270">
    <property type="term" value="F:zinc ion binding"/>
    <property type="evidence" value="ECO:0007669"/>
    <property type="project" value="InterPro"/>
</dbReference>
<dbReference type="GO" id="GO:0005829">
    <property type="term" value="C:cytosol"/>
    <property type="evidence" value="ECO:0007669"/>
    <property type="project" value="TreeGrafter"/>
</dbReference>
<keyword evidence="5" id="KW-0520">NAD</keyword>
<dbReference type="InterPro" id="IPR020843">
    <property type="entry name" value="ER"/>
</dbReference>
<dbReference type="SUPFAM" id="SSF51735">
    <property type="entry name" value="NAD(P)-binding Rossmann-fold domains"/>
    <property type="match status" value="1"/>
</dbReference>
<protein>
    <submittedName>
        <fullName evidence="8">NAD(P)-dependent alcohol dehydrogenase</fullName>
    </submittedName>
</protein>
<evidence type="ECO:0000313" key="8">
    <source>
        <dbReference type="EMBL" id="QGY79292.1"/>
    </source>
</evidence>
<dbReference type="EMBL" id="CP035733">
    <property type="protein sequence ID" value="QGY79292.1"/>
    <property type="molecule type" value="Genomic_DNA"/>
</dbReference>
<name>A0A6I6L9Q0_9SPHN</name>
<dbReference type="PANTHER" id="PTHR43880:SF12">
    <property type="entry name" value="ALCOHOL DEHYDROGENASE CLASS-3"/>
    <property type="match status" value="1"/>
</dbReference>
<dbReference type="AlphaFoldDB" id="A0A6I6L9Q0"/>
<dbReference type="InterPro" id="IPR011032">
    <property type="entry name" value="GroES-like_sf"/>
</dbReference>
<dbReference type="InterPro" id="IPR013154">
    <property type="entry name" value="ADH-like_N"/>
</dbReference>
<dbReference type="Pfam" id="PF00107">
    <property type="entry name" value="ADH_zinc_N"/>
    <property type="match status" value="1"/>
</dbReference>
<dbReference type="Pfam" id="PF08240">
    <property type="entry name" value="ADH_N"/>
    <property type="match status" value="1"/>
</dbReference>
<organism evidence="8 9">
    <name type="scientific">Sphingorhabdus lacus</name>
    <dbReference type="NCBI Taxonomy" id="392610"/>
    <lineage>
        <taxon>Bacteria</taxon>
        <taxon>Pseudomonadati</taxon>
        <taxon>Pseudomonadota</taxon>
        <taxon>Alphaproteobacteria</taxon>
        <taxon>Sphingomonadales</taxon>
        <taxon>Sphingomonadaceae</taxon>
        <taxon>Sphingorhabdus</taxon>
    </lineage>
</organism>
<dbReference type="SMART" id="SM00829">
    <property type="entry name" value="PKS_ER"/>
    <property type="match status" value="1"/>
</dbReference>
<dbReference type="PROSITE" id="PS00059">
    <property type="entry name" value="ADH_ZINC"/>
    <property type="match status" value="1"/>
</dbReference>
<evidence type="ECO:0000256" key="2">
    <source>
        <dbReference type="ARBA" id="ARBA00022723"/>
    </source>
</evidence>
<gene>
    <name evidence="8" type="ORF">EUU25_00845</name>
</gene>
<comment type="cofactor">
    <cofactor evidence="1 6">
        <name>Zn(2+)</name>
        <dbReference type="ChEBI" id="CHEBI:29105"/>
    </cofactor>
</comment>
<evidence type="ECO:0000313" key="9">
    <source>
        <dbReference type="Proteomes" id="UP000428803"/>
    </source>
</evidence>
<keyword evidence="4" id="KW-0560">Oxidoreductase</keyword>